<sequence>MKYFRSILLFIASVLISYPSLAMNVLTSVKPIQLICYELMAGVSEPDVLLAANTSPHDYALRPSDVKRIRKADLIIWFGEGLEPFLTKSLSRHPNVLTISQLPDIHFRHFEHGHEDDGHHHHGNIDPHFWLGIDVVRDVATAISKRLVAADPKHAERYQTNLSDFIRKLDKTDTEIKHSLASVHEQPYYVFHDAYGYFEKRYGLNNIGHFTVNPDRKPGAKTLVQIRRVLSQQQGVCIFSEPQFLPAVIHSVTRGTHAKQGTLDPLATNIEVSPGGYFHFIEHITKQFTDCLGK</sequence>
<dbReference type="Pfam" id="PF01297">
    <property type="entry name" value="ZnuA"/>
    <property type="match status" value="1"/>
</dbReference>
<dbReference type="InterPro" id="IPR035520">
    <property type="entry name" value="ZnuA"/>
</dbReference>
<dbReference type="GO" id="GO:0007155">
    <property type="term" value="P:cell adhesion"/>
    <property type="evidence" value="ECO:0007669"/>
    <property type="project" value="InterPro"/>
</dbReference>
<dbReference type="InterPro" id="IPR050492">
    <property type="entry name" value="Bact_metal-bind_prot9"/>
</dbReference>
<evidence type="ECO:0000256" key="8">
    <source>
        <dbReference type="ARBA" id="ARBA00022833"/>
    </source>
</evidence>
<keyword evidence="8" id="KW-0862">Zinc</keyword>
<comment type="function">
    <text evidence="12">Part of the ATP-binding cassette (ABC) transport system ZnuABC involved in zinc import. Binds zinc with high affinity and specificity and delivers it to the membrane permease for translocation into the cytoplasm.</text>
</comment>
<evidence type="ECO:0000256" key="5">
    <source>
        <dbReference type="ARBA" id="ARBA00022723"/>
    </source>
</evidence>
<dbReference type="STRING" id="1216006.VA7868_04058"/>
<reference evidence="14 15" key="1">
    <citation type="submission" date="2016-11" db="EMBL/GenBank/DDBJ databases">
        <authorList>
            <person name="Jaros S."/>
            <person name="Januszkiewicz K."/>
            <person name="Wedrychowicz H."/>
        </authorList>
    </citation>
    <scope>NUCLEOTIDE SEQUENCE [LARGE SCALE GENOMIC DNA]</scope>
    <source>
        <strain evidence="14 15">CECT 7868</strain>
    </source>
</reference>
<organism evidence="14 15">
    <name type="scientific">Vibrio aerogenes CECT 7868</name>
    <dbReference type="NCBI Taxonomy" id="1216006"/>
    <lineage>
        <taxon>Bacteria</taxon>
        <taxon>Pseudomonadati</taxon>
        <taxon>Pseudomonadota</taxon>
        <taxon>Gammaproteobacteria</taxon>
        <taxon>Vibrionales</taxon>
        <taxon>Vibrionaceae</taxon>
        <taxon>Vibrio</taxon>
    </lineage>
</organism>
<evidence type="ECO:0000256" key="10">
    <source>
        <dbReference type="ARBA" id="ARBA00023065"/>
    </source>
</evidence>
<keyword evidence="4 13" id="KW-0813">Transport</keyword>
<gene>
    <name evidence="14" type="primary">znuA</name>
    <name evidence="14" type="ORF">VA7868_04058</name>
</gene>
<keyword evidence="10" id="KW-0406">Ion transport</keyword>
<dbReference type="InterPro" id="IPR006128">
    <property type="entry name" value="Lipoprotein_PsaA-like"/>
</dbReference>
<evidence type="ECO:0000256" key="7">
    <source>
        <dbReference type="ARBA" id="ARBA00022764"/>
    </source>
</evidence>
<evidence type="ECO:0000256" key="4">
    <source>
        <dbReference type="ARBA" id="ARBA00022448"/>
    </source>
</evidence>
<keyword evidence="5" id="KW-0479">Metal-binding</keyword>
<dbReference type="GO" id="GO:0042597">
    <property type="term" value="C:periplasmic space"/>
    <property type="evidence" value="ECO:0007669"/>
    <property type="project" value="UniProtKB-SubCell"/>
</dbReference>
<dbReference type="Gene3D" id="3.40.50.1980">
    <property type="entry name" value="Nitrogenase molybdenum iron protein domain"/>
    <property type="match status" value="2"/>
</dbReference>
<protein>
    <recommendedName>
        <fullName evidence="3">High-affinity zinc uptake system protein ZnuA</fullName>
    </recommendedName>
</protein>
<dbReference type="PANTHER" id="PTHR42953:SF3">
    <property type="entry name" value="HIGH-AFFINITY ZINC UPTAKE SYSTEM PROTEIN ZNUA"/>
    <property type="match status" value="1"/>
</dbReference>
<dbReference type="Proteomes" id="UP000184608">
    <property type="component" value="Unassembled WGS sequence"/>
</dbReference>
<dbReference type="SUPFAM" id="SSF53807">
    <property type="entry name" value="Helical backbone' metal receptor"/>
    <property type="match status" value="1"/>
</dbReference>
<keyword evidence="11" id="KW-1015">Disulfide bond</keyword>
<name>A0A1M6CSY0_9VIBR</name>
<dbReference type="GO" id="GO:0046872">
    <property type="term" value="F:metal ion binding"/>
    <property type="evidence" value="ECO:0007669"/>
    <property type="project" value="UniProtKB-KW"/>
</dbReference>
<dbReference type="EMBL" id="FQXZ01000046">
    <property type="protein sequence ID" value="SHI63973.1"/>
    <property type="molecule type" value="Genomic_DNA"/>
</dbReference>
<evidence type="ECO:0000256" key="2">
    <source>
        <dbReference type="ARBA" id="ARBA00011028"/>
    </source>
</evidence>
<dbReference type="NCBIfam" id="NF007091">
    <property type="entry name" value="PRK09545.1"/>
    <property type="match status" value="1"/>
</dbReference>
<dbReference type="RefSeq" id="WP_073605671.1">
    <property type="nucleotide sequence ID" value="NZ_FQXZ01000046.1"/>
</dbReference>
<evidence type="ECO:0000256" key="9">
    <source>
        <dbReference type="ARBA" id="ARBA00022906"/>
    </source>
</evidence>
<evidence type="ECO:0000313" key="14">
    <source>
        <dbReference type="EMBL" id="SHI63973.1"/>
    </source>
</evidence>
<comment type="similarity">
    <text evidence="2 13">Belongs to the bacterial solute-binding protein 9 family.</text>
</comment>
<evidence type="ECO:0000256" key="11">
    <source>
        <dbReference type="ARBA" id="ARBA00023157"/>
    </source>
</evidence>
<dbReference type="AlphaFoldDB" id="A0A1M6CSY0"/>
<keyword evidence="9" id="KW-0864">Zinc transport</keyword>
<comment type="subcellular location">
    <subcellularLocation>
        <location evidence="1">Periplasm</location>
    </subcellularLocation>
</comment>
<keyword evidence="15" id="KW-1185">Reference proteome</keyword>
<keyword evidence="7" id="KW-0574">Periplasm</keyword>
<evidence type="ECO:0000256" key="12">
    <source>
        <dbReference type="ARBA" id="ARBA00045516"/>
    </source>
</evidence>
<accession>A0A1M6CSY0</accession>
<keyword evidence="6" id="KW-0732">Signal</keyword>
<evidence type="ECO:0000256" key="6">
    <source>
        <dbReference type="ARBA" id="ARBA00022729"/>
    </source>
</evidence>
<evidence type="ECO:0000256" key="1">
    <source>
        <dbReference type="ARBA" id="ARBA00004418"/>
    </source>
</evidence>
<evidence type="ECO:0000313" key="15">
    <source>
        <dbReference type="Proteomes" id="UP000184608"/>
    </source>
</evidence>
<dbReference type="PRINTS" id="PR00690">
    <property type="entry name" value="ADHESNFAMILY"/>
</dbReference>
<evidence type="ECO:0000256" key="3">
    <source>
        <dbReference type="ARBA" id="ARBA00015915"/>
    </source>
</evidence>
<dbReference type="OrthoDB" id="7346865at2"/>
<dbReference type="CDD" id="cd01019">
    <property type="entry name" value="ZnuA"/>
    <property type="match status" value="1"/>
</dbReference>
<proteinExistence type="inferred from homology"/>
<dbReference type="InterPro" id="IPR006127">
    <property type="entry name" value="ZnuA-like"/>
</dbReference>
<evidence type="ECO:0000256" key="13">
    <source>
        <dbReference type="RuleBase" id="RU003512"/>
    </source>
</evidence>
<dbReference type="GO" id="GO:0006829">
    <property type="term" value="P:zinc ion transport"/>
    <property type="evidence" value="ECO:0007669"/>
    <property type="project" value="UniProtKB-KW"/>
</dbReference>
<dbReference type="PANTHER" id="PTHR42953">
    <property type="entry name" value="HIGH-AFFINITY ZINC UPTAKE SYSTEM PROTEIN ZNUA-RELATED"/>
    <property type="match status" value="1"/>
</dbReference>